<dbReference type="Proteomes" id="UP000035740">
    <property type="component" value="Unassembled WGS sequence"/>
</dbReference>
<sequence>MEFSTMIHLNLMLLSAVLVLPSYSQMHSSLPSNVQGCDPGAHQDPAMVNPSSGGSSGQQPPDDDNYFTYIETDGTKTTMNKAEFIRLHGYCEKLELVH</sequence>
<organism evidence="3 4">
    <name type="scientific">Beta vulgaris subsp. vulgaris</name>
    <name type="common">Beet</name>
    <dbReference type="NCBI Taxonomy" id="3555"/>
    <lineage>
        <taxon>Eukaryota</taxon>
        <taxon>Viridiplantae</taxon>
        <taxon>Streptophyta</taxon>
        <taxon>Embryophyta</taxon>
        <taxon>Tracheophyta</taxon>
        <taxon>Spermatophyta</taxon>
        <taxon>Magnoliopsida</taxon>
        <taxon>eudicotyledons</taxon>
        <taxon>Gunneridae</taxon>
        <taxon>Pentapetalae</taxon>
        <taxon>Caryophyllales</taxon>
        <taxon>Chenopodiaceae</taxon>
        <taxon>Betoideae</taxon>
        <taxon>Beta</taxon>
    </lineage>
</organism>
<feature type="signal peptide" evidence="2">
    <location>
        <begin position="1"/>
        <end position="24"/>
    </location>
</feature>
<protein>
    <submittedName>
        <fullName evidence="3">Uncharacterized protein</fullName>
    </submittedName>
</protein>
<feature type="non-terminal residue" evidence="3">
    <location>
        <position position="98"/>
    </location>
</feature>
<evidence type="ECO:0000313" key="3">
    <source>
        <dbReference type="EMBL" id="KMS93512.1"/>
    </source>
</evidence>
<feature type="chain" id="PRO_5005294041" evidence="2">
    <location>
        <begin position="25"/>
        <end position="98"/>
    </location>
</feature>
<proteinExistence type="predicted"/>
<evidence type="ECO:0000256" key="2">
    <source>
        <dbReference type="SAM" id="SignalP"/>
    </source>
</evidence>
<feature type="region of interest" description="Disordered" evidence="1">
    <location>
        <begin position="27"/>
        <end position="66"/>
    </location>
</feature>
<name>A0A0J8B0U9_BETVV</name>
<feature type="compositionally biased region" description="Low complexity" evidence="1">
    <location>
        <begin position="50"/>
        <end position="60"/>
    </location>
</feature>
<keyword evidence="4" id="KW-1185">Reference proteome</keyword>
<keyword evidence="2" id="KW-0732">Signal</keyword>
<evidence type="ECO:0000256" key="1">
    <source>
        <dbReference type="SAM" id="MobiDB-lite"/>
    </source>
</evidence>
<dbReference type="AlphaFoldDB" id="A0A0J8B0U9"/>
<dbReference type="Gramene" id="KMS93512">
    <property type="protein sequence ID" value="KMS93512"/>
    <property type="gene ID" value="BVRB_030730"/>
</dbReference>
<reference evidence="3 4" key="1">
    <citation type="journal article" date="2014" name="Nature">
        <title>The genome of the recently domesticated crop plant sugar beet (Beta vulgaris).</title>
        <authorList>
            <person name="Dohm J.C."/>
            <person name="Minoche A.E."/>
            <person name="Holtgrawe D."/>
            <person name="Capella-Gutierrez S."/>
            <person name="Zakrzewski F."/>
            <person name="Tafer H."/>
            <person name="Rupp O."/>
            <person name="Sorensen T.R."/>
            <person name="Stracke R."/>
            <person name="Reinhardt R."/>
            <person name="Goesmann A."/>
            <person name="Kraft T."/>
            <person name="Schulz B."/>
            <person name="Stadler P.F."/>
            <person name="Schmidt T."/>
            <person name="Gabaldon T."/>
            <person name="Lehrach H."/>
            <person name="Weisshaar B."/>
            <person name="Himmelbauer H."/>
        </authorList>
    </citation>
    <scope>NUCLEOTIDE SEQUENCE [LARGE SCALE GENOMIC DNA]</scope>
    <source>
        <tissue evidence="3">Taproot</tissue>
    </source>
</reference>
<evidence type="ECO:0000313" key="4">
    <source>
        <dbReference type="Proteomes" id="UP000035740"/>
    </source>
</evidence>
<dbReference type="EMBL" id="KQ101916">
    <property type="protein sequence ID" value="KMS93512.1"/>
    <property type="molecule type" value="Genomic_DNA"/>
</dbReference>
<gene>
    <name evidence="3" type="ORF">BVRB_030730</name>
</gene>
<accession>A0A0J8B0U9</accession>